<comment type="caution">
    <text evidence="3">The sequence shown here is derived from an EMBL/GenBank/DDBJ whole genome shotgun (WGS) entry which is preliminary data.</text>
</comment>
<dbReference type="EMBL" id="JAOAOG010000197">
    <property type="protein sequence ID" value="KAJ6241013.1"/>
    <property type="molecule type" value="Genomic_DNA"/>
</dbReference>
<evidence type="ECO:0000313" key="3">
    <source>
        <dbReference type="EMBL" id="KAJ6241013.1"/>
    </source>
</evidence>
<accession>A0ABQ8Y874</accession>
<feature type="compositionally biased region" description="Basic residues" evidence="1">
    <location>
        <begin position="205"/>
        <end position="215"/>
    </location>
</feature>
<feature type="region of interest" description="Disordered" evidence="1">
    <location>
        <begin position="64"/>
        <end position="270"/>
    </location>
</feature>
<evidence type="ECO:0000313" key="4">
    <source>
        <dbReference type="Proteomes" id="UP001150062"/>
    </source>
</evidence>
<feature type="compositionally biased region" description="Basic residues" evidence="1">
    <location>
        <begin position="166"/>
        <end position="177"/>
    </location>
</feature>
<sequence>MDIKIKILCDFYPNLKPQTITNKVKSNPKLSIERLAQQLYDLNNVQNNNTNNNNTSEEIILIEDTDEEKEGSENISEENVLENVLEKGLEKEKTKEKEKEKEPEKEKETKKEKEKEKEKKKTKQKKNTTKKPNDELNQYRNEAKNRWKKHQSTSQQRRKEGTNPIRPKKKKFVKSKKTKETRLSNERNLEITREEKHKQWEKFKKQQQNKKKNKSPKTVQRETTESINNQLLEVRKKKRNEFRTNKFKKGTKIHTMNSIGSTKNPNNSNQDDYFSRLKTFGDGKMTKELHLGQECLRLTNVFRKTQNLPPLKWNNKLCKIGMKHSEDMSKKGKIGHWGFNKRSAEWGGGKFAENVAYNYGANNPAKVCVDGWINSPGHRKNMVGNYSLCAIAVVITSDSKYYFCQLFA</sequence>
<evidence type="ECO:0000259" key="2">
    <source>
        <dbReference type="Pfam" id="PF00188"/>
    </source>
</evidence>
<name>A0ABQ8Y874_9EUKA</name>
<protein>
    <recommendedName>
        <fullName evidence="2">SCP domain-containing protein</fullName>
    </recommendedName>
</protein>
<evidence type="ECO:0000256" key="1">
    <source>
        <dbReference type="SAM" id="MobiDB-lite"/>
    </source>
</evidence>
<dbReference type="Gene3D" id="3.40.33.10">
    <property type="entry name" value="CAP"/>
    <property type="match status" value="1"/>
</dbReference>
<proteinExistence type="predicted"/>
<feature type="compositionally biased region" description="Basic and acidic residues" evidence="1">
    <location>
        <begin position="84"/>
        <end position="119"/>
    </location>
</feature>
<dbReference type="CDD" id="cd05379">
    <property type="entry name" value="CAP_bacterial"/>
    <property type="match status" value="1"/>
</dbReference>
<feature type="compositionally biased region" description="Acidic residues" evidence="1">
    <location>
        <begin position="64"/>
        <end position="80"/>
    </location>
</feature>
<dbReference type="Proteomes" id="UP001150062">
    <property type="component" value="Unassembled WGS sequence"/>
</dbReference>
<feature type="compositionally biased region" description="Basic and acidic residues" evidence="1">
    <location>
        <begin position="178"/>
        <end position="204"/>
    </location>
</feature>
<feature type="compositionally biased region" description="Basic residues" evidence="1">
    <location>
        <begin position="235"/>
        <end position="252"/>
    </location>
</feature>
<dbReference type="SUPFAM" id="SSF55797">
    <property type="entry name" value="PR-1-like"/>
    <property type="match status" value="1"/>
</dbReference>
<keyword evidence="4" id="KW-1185">Reference proteome</keyword>
<feature type="domain" description="SCP" evidence="2">
    <location>
        <begin position="296"/>
        <end position="406"/>
    </location>
</feature>
<feature type="compositionally biased region" description="Basic residues" evidence="1">
    <location>
        <begin position="120"/>
        <end position="129"/>
    </location>
</feature>
<feature type="compositionally biased region" description="Polar residues" evidence="1">
    <location>
        <begin position="254"/>
        <end position="270"/>
    </location>
</feature>
<dbReference type="PANTHER" id="PTHR31157">
    <property type="entry name" value="SCP DOMAIN-CONTAINING PROTEIN"/>
    <property type="match status" value="1"/>
</dbReference>
<dbReference type="InterPro" id="IPR014044">
    <property type="entry name" value="CAP_dom"/>
</dbReference>
<dbReference type="PANTHER" id="PTHR31157:SF1">
    <property type="entry name" value="SCP DOMAIN-CONTAINING PROTEIN"/>
    <property type="match status" value="1"/>
</dbReference>
<gene>
    <name evidence="3" type="ORF">M0813_23662</name>
</gene>
<dbReference type="Pfam" id="PF00188">
    <property type="entry name" value="CAP"/>
    <property type="match status" value="1"/>
</dbReference>
<reference evidence="3" key="1">
    <citation type="submission" date="2022-08" db="EMBL/GenBank/DDBJ databases">
        <title>Novel sulfate-reducing endosymbionts in the free-living metamonad Anaeramoeba.</title>
        <authorList>
            <person name="Jerlstrom-Hultqvist J."/>
            <person name="Cepicka I."/>
            <person name="Gallot-Lavallee L."/>
            <person name="Salas-Leiva D."/>
            <person name="Curtis B.A."/>
            <person name="Zahonova K."/>
            <person name="Pipaliya S."/>
            <person name="Dacks J."/>
            <person name="Roger A.J."/>
        </authorList>
    </citation>
    <scope>NUCLEOTIDE SEQUENCE</scope>
    <source>
        <strain evidence="3">Schooner1</strain>
    </source>
</reference>
<organism evidence="3 4">
    <name type="scientific">Anaeramoeba flamelloides</name>
    <dbReference type="NCBI Taxonomy" id="1746091"/>
    <lineage>
        <taxon>Eukaryota</taxon>
        <taxon>Metamonada</taxon>
        <taxon>Anaeramoebidae</taxon>
        <taxon>Anaeramoeba</taxon>
    </lineage>
</organism>
<dbReference type="InterPro" id="IPR035940">
    <property type="entry name" value="CAP_sf"/>
</dbReference>